<accession>A0A0K2U1T5</accession>
<keyword evidence="1" id="KW-0812">Transmembrane</keyword>
<evidence type="ECO:0000313" key="2">
    <source>
        <dbReference type="EMBL" id="CDW31877.1"/>
    </source>
</evidence>
<name>A0A0K2U1T5_LEPSM</name>
<organism evidence="2">
    <name type="scientific">Lepeophtheirus salmonis</name>
    <name type="common">Salmon louse</name>
    <name type="synonym">Caligus salmonis</name>
    <dbReference type="NCBI Taxonomy" id="72036"/>
    <lineage>
        <taxon>Eukaryota</taxon>
        <taxon>Metazoa</taxon>
        <taxon>Ecdysozoa</taxon>
        <taxon>Arthropoda</taxon>
        <taxon>Crustacea</taxon>
        <taxon>Multicrustacea</taxon>
        <taxon>Hexanauplia</taxon>
        <taxon>Copepoda</taxon>
        <taxon>Siphonostomatoida</taxon>
        <taxon>Caligidae</taxon>
        <taxon>Lepeophtheirus</taxon>
    </lineage>
</organism>
<sequence>CGVRSVCVSRVSLNLHLIGLSIIYNFCVRNVIISIIIGLELIMNYTPYIDITIQYLGLNEKRTQI</sequence>
<proteinExistence type="predicted"/>
<evidence type="ECO:0000256" key="1">
    <source>
        <dbReference type="SAM" id="Phobius"/>
    </source>
</evidence>
<dbReference type="EMBL" id="HACA01014516">
    <property type="protein sequence ID" value="CDW31877.1"/>
    <property type="molecule type" value="Transcribed_RNA"/>
</dbReference>
<protein>
    <submittedName>
        <fullName evidence="2">Uncharacterized protein</fullName>
    </submittedName>
</protein>
<feature type="transmembrane region" description="Helical" evidence="1">
    <location>
        <begin position="22"/>
        <end position="42"/>
    </location>
</feature>
<dbReference type="AlphaFoldDB" id="A0A0K2U1T5"/>
<reference evidence="2" key="1">
    <citation type="submission" date="2014-05" db="EMBL/GenBank/DDBJ databases">
        <authorList>
            <person name="Chronopoulou M."/>
        </authorList>
    </citation>
    <scope>NUCLEOTIDE SEQUENCE</scope>
    <source>
        <tissue evidence="2">Whole organism</tissue>
    </source>
</reference>
<keyword evidence="1" id="KW-0472">Membrane</keyword>
<keyword evidence="1" id="KW-1133">Transmembrane helix</keyword>
<feature type="non-terminal residue" evidence="2">
    <location>
        <position position="1"/>
    </location>
</feature>